<dbReference type="PANTHER" id="PTHR43133:SF51">
    <property type="entry name" value="RNA POLYMERASE SIGMA FACTOR"/>
    <property type="match status" value="1"/>
</dbReference>
<sequence>MSAEMRQLVEAARRGDSDAYTQLYQLSIEGALGRARSLVRSEQDALDVVQDSYIQAFRSLDRLEKPESFQPWLNRIVTNRCKNLLARSKALRFETSLTGEDGEDWEQEDENIQFRPDESLDYAESQRLVREIVDGLPDEQRVCILLHFFQGMKLAEIAQTLEVPENTVKSRLHYAKGKIEKQVRELERRGTKLYVFPFFPFLHWAMEQSTAELAASSSARLLPAITASVGSAAGAAAGGAATATAGTAGAAAKGGLLAALNVKIVAGIAAAAVAVGGVAVLTHQPAEETAAAPSSAPAVVSQVEEASSRASSEEEAPLVVGEGPEGLVEAINAYRQQRGLPAYTVNADLMALSDYSSNTGVGNQPFTLTSREFMAELGYEYDHIRGSSLSGPTTAAEAMDMLLRSEDSVLSDPEGGAIGIGMAAGNGQSPALWTIDVAVGLRAAPSPFEVPAEAYALADLINGYRQEQGMEPYEISEDMMIIAGYGAQIGTGRILNVPADCPSAPYSSNHLQQFVGTASTAQEAMELILEYDSPNLYLDTPAVMGIGFDTRSDGQILWQFEVSVPTGG</sequence>
<dbReference type="Pfam" id="PF08281">
    <property type="entry name" value="Sigma70_r4_2"/>
    <property type="match status" value="1"/>
</dbReference>
<evidence type="ECO:0000256" key="2">
    <source>
        <dbReference type="ARBA" id="ARBA00023015"/>
    </source>
</evidence>
<dbReference type="Gene3D" id="3.40.33.10">
    <property type="entry name" value="CAP"/>
    <property type="match status" value="1"/>
</dbReference>
<keyword evidence="4 6" id="KW-0238">DNA-binding</keyword>
<reference evidence="9" key="2">
    <citation type="submission" date="2021-04" db="EMBL/GenBank/DDBJ databases">
        <authorList>
            <person name="Gilroy R."/>
        </authorList>
    </citation>
    <scope>NUCLEOTIDE SEQUENCE</scope>
    <source>
        <strain evidence="9">CHK188-5543</strain>
    </source>
</reference>
<dbReference type="InterPro" id="IPR013324">
    <property type="entry name" value="RNA_pol_sigma_r3/r4-like"/>
</dbReference>
<comment type="caution">
    <text evidence="9">The sequence shown here is derived from an EMBL/GenBank/DDBJ whole genome shotgun (WGS) entry which is preliminary data.</text>
</comment>
<evidence type="ECO:0000256" key="1">
    <source>
        <dbReference type="ARBA" id="ARBA00010641"/>
    </source>
</evidence>
<keyword evidence="3 6" id="KW-0731">Sigma factor</keyword>
<evidence type="ECO:0000313" key="10">
    <source>
        <dbReference type="Proteomes" id="UP000886800"/>
    </source>
</evidence>
<dbReference type="InterPro" id="IPR013325">
    <property type="entry name" value="RNA_pol_sigma_r2"/>
</dbReference>
<dbReference type="InterPro" id="IPR014284">
    <property type="entry name" value="RNA_pol_sigma-70_dom"/>
</dbReference>
<evidence type="ECO:0000259" key="8">
    <source>
        <dbReference type="Pfam" id="PF08281"/>
    </source>
</evidence>
<dbReference type="AlphaFoldDB" id="A0A9D2B6Q1"/>
<dbReference type="Gene3D" id="1.10.1740.10">
    <property type="match status" value="1"/>
</dbReference>
<evidence type="ECO:0000256" key="6">
    <source>
        <dbReference type="RuleBase" id="RU000716"/>
    </source>
</evidence>
<dbReference type="GO" id="GO:0003677">
    <property type="term" value="F:DNA binding"/>
    <property type="evidence" value="ECO:0007669"/>
    <property type="project" value="UniProtKB-KW"/>
</dbReference>
<evidence type="ECO:0000259" key="7">
    <source>
        <dbReference type="Pfam" id="PF04542"/>
    </source>
</evidence>
<dbReference type="SUPFAM" id="SSF88659">
    <property type="entry name" value="Sigma3 and sigma4 domains of RNA polymerase sigma factors"/>
    <property type="match status" value="1"/>
</dbReference>
<dbReference type="EMBL" id="DXES01000080">
    <property type="protein sequence ID" value="HIX65335.1"/>
    <property type="molecule type" value="Genomic_DNA"/>
</dbReference>
<keyword evidence="2 6" id="KW-0805">Transcription regulation</keyword>
<feature type="domain" description="RNA polymerase sigma-70 region 2" evidence="7">
    <location>
        <begin position="32"/>
        <end position="89"/>
    </location>
</feature>
<dbReference type="SUPFAM" id="SSF88946">
    <property type="entry name" value="Sigma2 domain of RNA polymerase sigma factors"/>
    <property type="match status" value="1"/>
</dbReference>
<dbReference type="InterPro" id="IPR013249">
    <property type="entry name" value="RNA_pol_sigma70_r4_t2"/>
</dbReference>
<keyword evidence="5 6" id="KW-0804">Transcription</keyword>
<organism evidence="9 10">
    <name type="scientific">Candidatus Anaerotruncus excrementipullorum</name>
    <dbReference type="NCBI Taxonomy" id="2838465"/>
    <lineage>
        <taxon>Bacteria</taxon>
        <taxon>Bacillati</taxon>
        <taxon>Bacillota</taxon>
        <taxon>Clostridia</taxon>
        <taxon>Eubacteriales</taxon>
        <taxon>Oscillospiraceae</taxon>
        <taxon>Anaerotruncus</taxon>
    </lineage>
</organism>
<dbReference type="CDD" id="cd06171">
    <property type="entry name" value="Sigma70_r4"/>
    <property type="match status" value="1"/>
</dbReference>
<comment type="similarity">
    <text evidence="1 6">Belongs to the sigma-70 factor family. ECF subfamily.</text>
</comment>
<dbReference type="GO" id="GO:0006352">
    <property type="term" value="P:DNA-templated transcription initiation"/>
    <property type="evidence" value="ECO:0007669"/>
    <property type="project" value="InterPro"/>
</dbReference>
<dbReference type="Gene3D" id="1.10.10.10">
    <property type="entry name" value="Winged helix-like DNA-binding domain superfamily/Winged helix DNA-binding domain"/>
    <property type="match status" value="1"/>
</dbReference>
<dbReference type="InterPro" id="IPR036388">
    <property type="entry name" value="WH-like_DNA-bd_sf"/>
</dbReference>
<name>A0A9D2B6Q1_9FIRM</name>
<reference evidence="9" key="1">
    <citation type="journal article" date="2021" name="PeerJ">
        <title>Extensive microbial diversity within the chicken gut microbiome revealed by metagenomics and culture.</title>
        <authorList>
            <person name="Gilroy R."/>
            <person name="Ravi A."/>
            <person name="Getino M."/>
            <person name="Pursley I."/>
            <person name="Horton D.L."/>
            <person name="Alikhan N.F."/>
            <person name="Baker D."/>
            <person name="Gharbi K."/>
            <person name="Hall N."/>
            <person name="Watson M."/>
            <person name="Adriaenssens E.M."/>
            <person name="Foster-Nyarko E."/>
            <person name="Jarju S."/>
            <person name="Secka A."/>
            <person name="Antonio M."/>
            <person name="Oren A."/>
            <person name="Chaudhuri R.R."/>
            <person name="La Ragione R."/>
            <person name="Hildebrand F."/>
            <person name="Pallen M.J."/>
        </authorList>
    </citation>
    <scope>NUCLEOTIDE SEQUENCE</scope>
    <source>
        <strain evidence="9">CHK188-5543</strain>
    </source>
</reference>
<dbReference type="Pfam" id="PF04542">
    <property type="entry name" value="Sigma70_r2"/>
    <property type="match status" value="1"/>
</dbReference>
<dbReference type="Proteomes" id="UP000886800">
    <property type="component" value="Unassembled WGS sequence"/>
</dbReference>
<dbReference type="NCBIfam" id="TIGR02937">
    <property type="entry name" value="sigma70-ECF"/>
    <property type="match status" value="1"/>
</dbReference>
<evidence type="ECO:0000313" key="9">
    <source>
        <dbReference type="EMBL" id="HIX65335.1"/>
    </source>
</evidence>
<feature type="domain" description="RNA polymerase sigma factor 70 region 4 type 2" evidence="8">
    <location>
        <begin position="127"/>
        <end position="178"/>
    </location>
</feature>
<dbReference type="PANTHER" id="PTHR43133">
    <property type="entry name" value="RNA POLYMERASE ECF-TYPE SIGMA FACTO"/>
    <property type="match status" value="1"/>
</dbReference>
<dbReference type="GO" id="GO:0006950">
    <property type="term" value="P:response to stress"/>
    <property type="evidence" value="ECO:0007669"/>
    <property type="project" value="UniProtKB-ARBA"/>
</dbReference>
<gene>
    <name evidence="9" type="ORF">H9736_03715</name>
</gene>
<proteinExistence type="inferred from homology"/>
<dbReference type="InterPro" id="IPR007627">
    <property type="entry name" value="RNA_pol_sigma70_r2"/>
</dbReference>
<evidence type="ECO:0000256" key="5">
    <source>
        <dbReference type="ARBA" id="ARBA00023163"/>
    </source>
</evidence>
<evidence type="ECO:0000256" key="3">
    <source>
        <dbReference type="ARBA" id="ARBA00023082"/>
    </source>
</evidence>
<dbReference type="GO" id="GO:0016987">
    <property type="term" value="F:sigma factor activity"/>
    <property type="evidence" value="ECO:0007669"/>
    <property type="project" value="UniProtKB-KW"/>
</dbReference>
<dbReference type="PROSITE" id="PS01063">
    <property type="entry name" value="SIGMA70_ECF"/>
    <property type="match status" value="1"/>
</dbReference>
<dbReference type="InterPro" id="IPR039425">
    <property type="entry name" value="RNA_pol_sigma-70-like"/>
</dbReference>
<protein>
    <recommendedName>
        <fullName evidence="6">RNA polymerase sigma factor</fullName>
    </recommendedName>
</protein>
<dbReference type="InterPro" id="IPR035940">
    <property type="entry name" value="CAP_sf"/>
</dbReference>
<accession>A0A9D2B6Q1</accession>
<evidence type="ECO:0000256" key="4">
    <source>
        <dbReference type="ARBA" id="ARBA00023125"/>
    </source>
</evidence>
<dbReference type="InterPro" id="IPR000838">
    <property type="entry name" value="RNA_pol_sigma70_ECF_CS"/>
</dbReference>